<evidence type="ECO:0000313" key="2">
    <source>
        <dbReference type="Proteomes" id="UP001239111"/>
    </source>
</evidence>
<evidence type="ECO:0000313" key="1">
    <source>
        <dbReference type="EMBL" id="KAJ8680273.1"/>
    </source>
</evidence>
<keyword evidence="2" id="KW-1185">Reference proteome</keyword>
<reference evidence="1" key="1">
    <citation type="submission" date="2023-04" db="EMBL/GenBank/DDBJ databases">
        <title>A chromosome-level genome assembly of the parasitoid wasp Eretmocerus hayati.</title>
        <authorList>
            <person name="Zhong Y."/>
            <person name="Liu S."/>
            <person name="Liu Y."/>
        </authorList>
    </citation>
    <scope>NUCLEOTIDE SEQUENCE</scope>
    <source>
        <strain evidence="1">ZJU_SS_LIU_2023</strain>
    </source>
</reference>
<accession>A0ACC2PA07</accession>
<dbReference type="Proteomes" id="UP001239111">
    <property type="component" value="Chromosome 2"/>
</dbReference>
<organism evidence="1 2">
    <name type="scientific">Eretmocerus hayati</name>
    <dbReference type="NCBI Taxonomy" id="131215"/>
    <lineage>
        <taxon>Eukaryota</taxon>
        <taxon>Metazoa</taxon>
        <taxon>Ecdysozoa</taxon>
        <taxon>Arthropoda</taxon>
        <taxon>Hexapoda</taxon>
        <taxon>Insecta</taxon>
        <taxon>Pterygota</taxon>
        <taxon>Neoptera</taxon>
        <taxon>Endopterygota</taxon>
        <taxon>Hymenoptera</taxon>
        <taxon>Apocrita</taxon>
        <taxon>Proctotrupomorpha</taxon>
        <taxon>Chalcidoidea</taxon>
        <taxon>Aphelinidae</taxon>
        <taxon>Aphelininae</taxon>
        <taxon>Eretmocerus</taxon>
    </lineage>
</organism>
<protein>
    <submittedName>
        <fullName evidence="1">Uncharacterized protein</fullName>
    </submittedName>
</protein>
<dbReference type="EMBL" id="CM056742">
    <property type="protein sequence ID" value="KAJ8680273.1"/>
    <property type="molecule type" value="Genomic_DNA"/>
</dbReference>
<name>A0ACC2PA07_9HYME</name>
<proteinExistence type="predicted"/>
<sequence>MGPWALGVPLVLVSALGLLLNAYVLIIVLGLSKQAQPQQTANTLLLIHLGAVETAVCLVLLIFATGNWPVAGTWCVLHGFLLAVLHPIALWTVTGLNCDRYYAIAAPLHYTALVSPRRVVLGLAISWIGVLLLCLTPFSGLVPPYRYVPGLGCCAPDFGNDAWGSAGSLYGAAYAFLGLGLPALLVTLCNLRVLGIARYHRHRIASAIYEVTLSAQVTITHQRNPFFVPAVTAPSAGGPPRFHSAATTVMQLVGSLYLLYFPYCGLILWESCGSGSTMGVSSGTNGVSLMGPTISGSMGSGGGSSSLGPIINAASVGASSLQQQSRLGLHHAKPQFACLASLLLACSPPINGLLYGLKSRTLRRSVQNYWRKKVTKSELEQEIQARTPSVAGSRRPSGSGPPGNSGTTNTSFFQFPPLQRRLSEALLALGSCRAPSLVGGTFHRARLQQAASCNTLRVPSAELGESGRLVRSSASAASLMAAHYRSDFGTGMMDGNGTNGCSSKRSPRILITRAYSEESQDGGSPLLRRPFATPVSAPPCEKRRWRHRSIESDNSSTGSCDAVASSIWTTGLQHQVNSCKPGARRFVRVKTLEEGSSTFSSVTSTTIVQESAKNKFRDDETSFHSTSCPEHNEGEEFSDSRIDLEGSECNVVAKNGIGFDNDGKGEQQEVAVTPSESSSSWSYADEESRNNSADSTDDGLIMHQIDDIMEEAHPKEEDDEYENEMDRSTRATISHHKSKRFRRKSRVNRETEIHHQEAEAASQLRPLLASTS</sequence>
<comment type="caution">
    <text evidence="1">The sequence shown here is derived from an EMBL/GenBank/DDBJ whole genome shotgun (WGS) entry which is preliminary data.</text>
</comment>
<gene>
    <name evidence="1" type="ORF">QAD02_016060</name>
</gene>